<keyword evidence="2" id="KW-0808">Transferase</keyword>
<accession>A0A6J6MUE9</accession>
<dbReference type="Gene3D" id="1.20.272.10">
    <property type="match status" value="1"/>
</dbReference>
<evidence type="ECO:0000256" key="4">
    <source>
        <dbReference type="ARBA" id="ARBA00022705"/>
    </source>
</evidence>
<gene>
    <name evidence="8" type="ORF">UFOPK2334_00971</name>
</gene>
<protein>
    <recommendedName>
        <fullName evidence="1">DNA-directed DNA polymerase</fullName>
        <ecNumber evidence="1">2.7.7.7</ecNumber>
    </recommendedName>
</protein>
<dbReference type="Pfam" id="PF12169">
    <property type="entry name" value="DNA_pol3_gamma3"/>
    <property type="match status" value="1"/>
</dbReference>
<keyword evidence="3" id="KW-0548">Nucleotidyltransferase</keyword>
<dbReference type="GO" id="GO:0009360">
    <property type="term" value="C:DNA polymerase III complex"/>
    <property type="evidence" value="ECO:0007669"/>
    <property type="project" value="InterPro"/>
</dbReference>
<evidence type="ECO:0000256" key="6">
    <source>
        <dbReference type="ARBA" id="ARBA00049244"/>
    </source>
</evidence>
<evidence type="ECO:0000256" key="3">
    <source>
        <dbReference type="ARBA" id="ARBA00022695"/>
    </source>
</evidence>
<dbReference type="AlphaFoldDB" id="A0A6J6MUE9"/>
<dbReference type="SMART" id="SM00382">
    <property type="entry name" value="AAA"/>
    <property type="match status" value="1"/>
</dbReference>
<evidence type="ECO:0000256" key="2">
    <source>
        <dbReference type="ARBA" id="ARBA00022679"/>
    </source>
</evidence>
<keyword evidence="5" id="KW-0239">DNA-directed DNA polymerase</keyword>
<reference evidence="8" key="1">
    <citation type="submission" date="2020-05" db="EMBL/GenBank/DDBJ databases">
        <authorList>
            <person name="Chiriac C."/>
            <person name="Salcher M."/>
            <person name="Ghai R."/>
            <person name="Kavagutti S V."/>
        </authorList>
    </citation>
    <scope>NUCLEOTIDE SEQUENCE</scope>
</reference>
<dbReference type="CDD" id="cd00009">
    <property type="entry name" value="AAA"/>
    <property type="match status" value="1"/>
</dbReference>
<dbReference type="NCBIfam" id="TIGR02397">
    <property type="entry name" value="dnaX_nterm"/>
    <property type="match status" value="1"/>
</dbReference>
<name>A0A6J6MUE9_9ZZZZ</name>
<dbReference type="InterPro" id="IPR050238">
    <property type="entry name" value="DNA_Rep/Repair_Clamp_Loader"/>
</dbReference>
<sequence>MATQSLYRRFRPRKFSELYGQDHVVKALRNAVINGREGQAYLFSGPRGTGKTSTARILAKVLNCESPIDGEPCCLCDSCKAVELGTSYDVLELDAASNNGVQEIRDIIEAAALTSPGRHRVFILDEVHMLTRGAEAALLKTLEEPPNQVVFVLATTDPQKVSDTIRSRVQHLQFHLLPVTELEKYVRFVIAEAQLTVDDDSIDLVLRQGGGSARDTLSALELIVAGGGEPEVALHTEDIIRSLVARDHAAALAAVARAMQQGHDPHTYAQDVVRTMRDCFLSLMSPELVQLPADRISELHRYAQDMGVQRIVRIMETLGSTMVEMRHAPDARLLLEVAVVQLASPVFDDSAENLLARISQLEDAVKTLRENGVAAALPQAPINPATGRAKIGGHAGNTAPVPVPVADETPVIQPAPAAAPAAVTAEIPLPAAAEIPAQPAPPVEAPTEVSNADPAQMWPQITDAMRGLAKAMFKPAVIQSVEGKKIILRLPNNTPMKRAQEQLPTVVAAIKQICGGTFVVTLVQADPTAPGGMSRPVLTEPEVRTIVDEVADDPFAAIDINDTVLAVDAVDPLLAALHDTFPGGSVIEKTVEVTHDVAKSPRGKK</sequence>
<organism evidence="8">
    <name type="scientific">freshwater metagenome</name>
    <dbReference type="NCBI Taxonomy" id="449393"/>
    <lineage>
        <taxon>unclassified sequences</taxon>
        <taxon>metagenomes</taxon>
        <taxon>ecological metagenomes</taxon>
    </lineage>
</organism>
<dbReference type="GO" id="GO:0003677">
    <property type="term" value="F:DNA binding"/>
    <property type="evidence" value="ECO:0007669"/>
    <property type="project" value="InterPro"/>
</dbReference>
<dbReference type="InterPro" id="IPR027417">
    <property type="entry name" value="P-loop_NTPase"/>
</dbReference>
<dbReference type="GO" id="GO:0006261">
    <property type="term" value="P:DNA-templated DNA replication"/>
    <property type="evidence" value="ECO:0007669"/>
    <property type="project" value="TreeGrafter"/>
</dbReference>
<dbReference type="SUPFAM" id="SSF52540">
    <property type="entry name" value="P-loop containing nucleoside triphosphate hydrolases"/>
    <property type="match status" value="1"/>
</dbReference>
<dbReference type="Gene3D" id="3.40.50.300">
    <property type="entry name" value="P-loop containing nucleotide triphosphate hydrolases"/>
    <property type="match status" value="1"/>
</dbReference>
<dbReference type="EMBL" id="CAEZXA010000082">
    <property type="protein sequence ID" value="CAB4678001.1"/>
    <property type="molecule type" value="Genomic_DNA"/>
</dbReference>
<dbReference type="SUPFAM" id="SSF48019">
    <property type="entry name" value="post-AAA+ oligomerization domain-like"/>
    <property type="match status" value="1"/>
</dbReference>
<proteinExistence type="predicted"/>
<dbReference type="GO" id="GO:0003887">
    <property type="term" value="F:DNA-directed DNA polymerase activity"/>
    <property type="evidence" value="ECO:0007669"/>
    <property type="project" value="UniProtKB-KW"/>
</dbReference>
<dbReference type="Pfam" id="PF13177">
    <property type="entry name" value="DNA_pol3_delta2"/>
    <property type="match status" value="1"/>
</dbReference>
<feature type="domain" description="AAA+ ATPase" evidence="7">
    <location>
        <begin position="37"/>
        <end position="179"/>
    </location>
</feature>
<dbReference type="InterPro" id="IPR012763">
    <property type="entry name" value="DNA_pol_III_sug/sutau_N"/>
</dbReference>
<dbReference type="EC" id="2.7.7.7" evidence="1"/>
<comment type="catalytic activity">
    <reaction evidence="6">
        <text>DNA(n) + a 2'-deoxyribonucleoside 5'-triphosphate = DNA(n+1) + diphosphate</text>
        <dbReference type="Rhea" id="RHEA:22508"/>
        <dbReference type="Rhea" id="RHEA-COMP:17339"/>
        <dbReference type="Rhea" id="RHEA-COMP:17340"/>
        <dbReference type="ChEBI" id="CHEBI:33019"/>
        <dbReference type="ChEBI" id="CHEBI:61560"/>
        <dbReference type="ChEBI" id="CHEBI:173112"/>
        <dbReference type="EC" id="2.7.7.7"/>
    </reaction>
</comment>
<dbReference type="InterPro" id="IPR008921">
    <property type="entry name" value="DNA_pol3_clamp-load_cplx_C"/>
</dbReference>
<evidence type="ECO:0000259" key="7">
    <source>
        <dbReference type="SMART" id="SM00382"/>
    </source>
</evidence>
<evidence type="ECO:0000256" key="5">
    <source>
        <dbReference type="ARBA" id="ARBA00022932"/>
    </source>
</evidence>
<keyword evidence="4" id="KW-0235">DNA replication</keyword>
<dbReference type="PANTHER" id="PTHR11669">
    <property type="entry name" value="REPLICATION FACTOR C / DNA POLYMERASE III GAMMA-TAU SUBUNIT"/>
    <property type="match status" value="1"/>
</dbReference>
<dbReference type="GO" id="GO:0005524">
    <property type="term" value="F:ATP binding"/>
    <property type="evidence" value="ECO:0007669"/>
    <property type="project" value="InterPro"/>
</dbReference>
<dbReference type="PANTHER" id="PTHR11669:SF0">
    <property type="entry name" value="PROTEIN STICHEL-LIKE 2"/>
    <property type="match status" value="1"/>
</dbReference>
<evidence type="ECO:0000256" key="1">
    <source>
        <dbReference type="ARBA" id="ARBA00012417"/>
    </source>
</evidence>
<dbReference type="InterPro" id="IPR003593">
    <property type="entry name" value="AAA+_ATPase"/>
</dbReference>
<dbReference type="InterPro" id="IPR022754">
    <property type="entry name" value="DNA_pol_III_gamma-3"/>
</dbReference>
<evidence type="ECO:0000313" key="8">
    <source>
        <dbReference type="EMBL" id="CAB4678001.1"/>
    </source>
</evidence>